<protein>
    <submittedName>
        <fullName evidence="1">Mucoidy inhibitor a</fullName>
    </submittedName>
</protein>
<sequence length="308" mass="34451">MVKVSRSCFYSFSLLSPELLASGPLPQHHSQYLYPYTVKLLVSESKVSTIKIKDSLRAEGHDVNLKEEERPQSQTLTNTPLLDKVLLKKTQLGSCTVYQELAGAVDPQHTRHVGREAAHIGKAMKGRCLWCSMGKLRTISVNTACSDKRVDTVCKTVITRATGEVIGFFYDPINAASPFLFALGYGTVSILAVQILTPAGQENAVSLLLRWNCMLSQYISPFPRSINESISSNANIHNDSEYTFFPSIYVDGSFTVNTDIPFVSPKEHFEALLGMVPLIRITYHSTSKKTVTSRFYQKVTFILNNLWW</sequence>
<name>V2WQZ5_MONRO</name>
<dbReference type="EMBL" id="AWSO01000571">
    <property type="protein sequence ID" value="ESK89263.1"/>
    <property type="molecule type" value="Genomic_DNA"/>
</dbReference>
<organism evidence="1 2">
    <name type="scientific">Moniliophthora roreri (strain MCA 2997)</name>
    <name type="common">Cocoa frosty pod rot fungus</name>
    <name type="synonym">Crinipellis roreri</name>
    <dbReference type="NCBI Taxonomy" id="1381753"/>
    <lineage>
        <taxon>Eukaryota</taxon>
        <taxon>Fungi</taxon>
        <taxon>Dikarya</taxon>
        <taxon>Basidiomycota</taxon>
        <taxon>Agaricomycotina</taxon>
        <taxon>Agaricomycetes</taxon>
        <taxon>Agaricomycetidae</taxon>
        <taxon>Agaricales</taxon>
        <taxon>Marasmiineae</taxon>
        <taxon>Marasmiaceae</taxon>
        <taxon>Moniliophthora</taxon>
    </lineage>
</organism>
<evidence type="ECO:0000313" key="1">
    <source>
        <dbReference type="EMBL" id="ESK89263.1"/>
    </source>
</evidence>
<proteinExistence type="predicted"/>
<keyword evidence="2" id="KW-1185">Reference proteome</keyword>
<dbReference type="AlphaFoldDB" id="V2WQZ5"/>
<comment type="caution">
    <text evidence="1">The sequence shown here is derived from an EMBL/GenBank/DDBJ whole genome shotgun (WGS) entry which is preliminary data.</text>
</comment>
<dbReference type="HOGENOM" id="CLU_903406_0_0_1"/>
<reference evidence="1 2" key="1">
    <citation type="journal article" date="2014" name="BMC Genomics">
        <title>Genome and secretome analysis of the hemibiotrophic fungal pathogen, Moniliophthora roreri, which causes frosty pod rot disease of cacao: mechanisms of the biotrophic and necrotrophic phases.</title>
        <authorList>
            <person name="Meinhardt L.W."/>
            <person name="Costa G.G.L."/>
            <person name="Thomazella D.P.T."/>
            <person name="Teixeira P.J.P.L."/>
            <person name="Carazzolle M.F."/>
            <person name="Schuster S.C."/>
            <person name="Carlson J.E."/>
            <person name="Guiltinan M.J."/>
            <person name="Mieczkowski P."/>
            <person name="Farmer A."/>
            <person name="Ramaraj T."/>
            <person name="Crozier J."/>
            <person name="Davis R.E."/>
            <person name="Shao J."/>
            <person name="Melnick R.L."/>
            <person name="Pereira G.A.G."/>
            <person name="Bailey B.A."/>
        </authorList>
    </citation>
    <scope>NUCLEOTIDE SEQUENCE [LARGE SCALE GENOMIC DNA]</scope>
    <source>
        <strain evidence="1 2">MCA 2997</strain>
    </source>
</reference>
<dbReference type="Proteomes" id="UP000017559">
    <property type="component" value="Unassembled WGS sequence"/>
</dbReference>
<accession>V2WQZ5</accession>
<evidence type="ECO:0000313" key="2">
    <source>
        <dbReference type="Proteomes" id="UP000017559"/>
    </source>
</evidence>
<gene>
    <name evidence="1" type="ORF">Moror_5148</name>
</gene>
<dbReference type="STRING" id="1381753.V2WQZ5"/>
<dbReference type="KEGG" id="mrr:Moror_5148"/>